<dbReference type="SUPFAM" id="SSF51905">
    <property type="entry name" value="FAD/NAD(P)-binding domain"/>
    <property type="match status" value="1"/>
</dbReference>
<dbReference type="OrthoDB" id="4230779at2"/>
<evidence type="ECO:0000313" key="1">
    <source>
        <dbReference type="EMBL" id="ANW00856.1"/>
    </source>
</evidence>
<dbReference type="PANTHER" id="PTHR46865:SF8">
    <property type="entry name" value="POSSIBLE OXIDOREDUCTASE"/>
    <property type="match status" value="1"/>
</dbReference>
<gene>
    <name evidence="1" type="ORF">LMTR13_12405</name>
</gene>
<protein>
    <submittedName>
        <fullName evidence="1">Uncharacterized protein</fullName>
    </submittedName>
</protein>
<dbReference type="RefSeq" id="WP_065728129.1">
    <property type="nucleotide sequence ID" value="NZ_CP016428.1"/>
</dbReference>
<dbReference type="EMBL" id="CP016428">
    <property type="protein sequence ID" value="ANW00856.1"/>
    <property type="molecule type" value="Genomic_DNA"/>
</dbReference>
<dbReference type="InterPro" id="IPR051704">
    <property type="entry name" value="FAD_aromatic-hydroxylase"/>
</dbReference>
<evidence type="ECO:0000313" key="2">
    <source>
        <dbReference type="Proteomes" id="UP000092839"/>
    </source>
</evidence>
<dbReference type="KEGG" id="bic:LMTR13_12405"/>
<dbReference type="Proteomes" id="UP000092839">
    <property type="component" value="Chromosome"/>
</dbReference>
<reference evidence="1 2" key="1">
    <citation type="submission" date="2016-07" db="EMBL/GenBank/DDBJ databases">
        <title>Complete genome sequence of Bradyrhizobium icense LMTR 13T, a potential inoculant strain isolated from lima bean (Phaseolus lunatus) in Peru.</title>
        <authorList>
            <person name="Ormeno-Orrillo E."/>
            <person name="Duran D."/>
            <person name="Rogel M.A."/>
            <person name="Rey L."/>
            <person name="Imperial J."/>
            <person name="Ruiz-Argueso T."/>
            <person name="Martinez-Romero E."/>
        </authorList>
    </citation>
    <scope>NUCLEOTIDE SEQUENCE [LARGE SCALE GENOMIC DNA]</scope>
    <source>
        <strain evidence="1 2">LMTR 13</strain>
    </source>
</reference>
<proteinExistence type="predicted"/>
<sequence length="124" mass="14054">MAYWLKAGGFEPTLIEKARSLRDGGYVIDFWGHGYDLAERMELLPAIGRARYHIKELRIVDDSGKKAAGFGTNVFRELTGGRYITLPRSERSRLLFEGIERSIEVIFGTEIVNSTRMRPASLCN</sequence>
<dbReference type="InterPro" id="IPR036188">
    <property type="entry name" value="FAD/NAD-bd_sf"/>
</dbReference>
<organism evidence="1 2">
    <name type="scientific">Bradyrhizobium icense</name>
    <dbReference type="NCBI Taxonomy" id="1274631"/>
    <lineage>
        <taxon>Bacteria</taxon>
        <taxon>Pseudomonadati</taxon>
        <taxon>Pseudomonadota</taxon>
        <taxon>Alphaproteobacteria</taxon>
        <taxon>Hyphomicrobiales</taxon>
        <taxon>Nitrobacteraceae</taxon>
        <taxon>Bradyrhizobium</taxon>
    </lineage>
</organism>
<accession>A0A1B1UDV1</accession>
<name>A0A1B1UDV1_9BRAD</name>
<dbReference type="PANTHER" id="PTHR46865">
    <property type="entry name" value="OXIDOREDUCTASE-RELATED"/>
    <property type="match status" value="1"/>
</dbReference>
<dbReference type="Gene3D" id="3.50.50.60">
    <property type="entry name" value="FAD/NAD(P)-binding domain"/>
    <property type="match status" value="1"/>
</dbReference>
<keyword evidence="2" id="KW-1185">Reference proteome</keyword>
<dbReference type="Gene3D" id="3.30.9.10">
    <property type="entry name" value="D-Amino Acid Oxidase, subunit A, domain 2"/>
    <property type="match status" value="1"/>
</dbReference>
<dbReference type="AlphaFoldDB" id="A0A1B1UDV1"/>
<dbReference type="STRING" id="1274631.LMTR13_12405"/>